<evidence type="ECO:0000313" key="8">
    <source>
        <dbReference type="EMBL" id="UQT55505.1"/>
    </source>
</evidence>
<dbReference type="EMBL" id="CP097289">
    <property type="protein sequence ID" value="UQT55505.1"/>
    <property type="molecule type" value="Genomic_DNA"/>
</dbReference>
<dbReference type="RefSeq" id="WP_249586994.1">
    <property type="nucleotide sequence ID" value="NZ_BAAAQL010000008.1"/>
</dbReference>
<evidence type="ECO:0000256" key="2">
    <source>
        <dbReference type="ARBA" id="ARBA00010139"/>
    </source>
</evidence>
<evidence type="ECO:0000313" key="9">
    <source>
        <dbReference type="Proteomes" id="UP000829992"/>
    </source>
</evidence>
<sequence>MTHTADSSTEGTDDTASTDGTAGTGTPVEHIDVVIVGAGLSGVGAAYRLQTECPERSYAIIEARQSMGGTWDLFRYPGVRSDSDMFTLGYAFKPWRESKVLADGRSILDYIKETAAQFGIDRRIRYGTKVVGADWSTATARWTVTLERTEEDGSRILTTVTCDFLYSCAGYYNYDQGHAPEFAGADSFTGTIVHPQFWPEDLDHTGKRVVVIGSGATAVTLVPAMAGSAAHVTMLQRSPTWIGSLPSRDRLADGIRAVLPANAAHRVVRTKNILFAIGLYQFCRRSPKAARKLLTGLNKRIVKDDRLVADHLTPSYDPWDQRLCAVPDADLFEVLKTGEAEIVTDHVERFVPEGIRLKSGRVLEADVVVTATGLQLLAFGGIEPRVDGQPVELNRQFVWRGAMMTGVPNFAVCIGYTNASWTLRADLTSRLVCKVLNHMRAHDYAAVEPRPTSTLDERPLLDLASGYVQRSIDAFPRQGDRGPWKVRQNYVLDAASTMRTNLRKTLAPTPLSAVRGARAASEKSAAAEQPTAPGQPTAPEQPVAAGPEKRWRSA</sequence>
<evidence type="ECO:0000256" key="5">
    <source>
        <dbReference type="ARBA" id="ARBA00023002"/>
    </source>
</evidence>
<keyword evidence="9" id="KW-1185">Reference proteome</keyword>
<accession>A0ABY4PQ25</accession>
<keyword evidence="3" id="KW-0285">Flavoprotein</keyword>
<gene>
    <name evidence="8" type="ORF">M4V62_10615</name>
</gene>
<comment type="cofactor">
    <cofactor evidence="1">
        <name>FAD</name>
        <dbReference type="ChEBI" id="CHEBI:57692"/>
    </cofactor>
</comment>
<dbReference type="PANTHER" id="PTHR43872:SF1">
    <property type="entry name" value="MONOOXYGENASE, PUTATIVE (AFU_ORTHOLOGUE AFUA_8G02570)-RELATED"/>
    <property type="match status" value="1"/>
</dbReference>
<dbReference type="Proteomes" id="UP000829992">
    <property type="component" value="Chromosome"/>
</dbReference>
<dbReference type="Pfam" id="PF00743">
    <property type="entry name" value="FMO-like"/>
    <property type="match status" value="1"/>
</dbReference>
<reference evidence="8 9" key="1">
    <citation type="submission" date="2022-05" db="EMBL/GenBank/DDBJ databases">
        <authorList>
            <person name="Zhou X."/>
            <person name="Li K."/>
            <person name="Man Y."/>
        </authorList>
    </citation>
    <scope>NUCLEOTIDE SEQUENCE [LARGE SCALE GENOMIC DNA]</scope>
    <source>
        <strain evidence="8 9">MS405</strain>
    </source>
</reference>
<evidence type="ECO:0000256" key="1">
    <source>
        <dbReference type="ARBA" id="ARBA00001974"/>
    </source>
</evidence>
<comment type="similarity">
    <text evidence="2">Belongs to the FAD-binding monooxygenase family.</text>
</comment>
<keyword evidence="6" id="KW-0503">Monooxygenase</keyword>
<organism evidence="8 9">
    <name type="scientific">Streptomyces durmitorensis</name>
    <dbReference type="NCBI Taxonomy" id="319947"/>
    <lineage>
        <taxon>Bacteria</taxon>
        <taxon>Bacillati</taxon>
        <taxon>Actinomycetota</taxon>
        <taxon>Actinomycetes</taxon>
        <taxon>Kitasatosporales</taxon>
        <taxon>Streptomycetaceae</taxon>
        <taxon>Streptomyces</taxon>
    </lineage>
</organism>
<evidence type="ECO:0000256" key="6">
    <source>
        <dbReference type="ARBA" id="ARBA00023033"/>
    </source>
</evidence>
<keyword evidence="5" id="KW-0560">Oxidoreductase</keyword>
<keyword evidence="4" id="KW-0274">FAD</keyword>
<dbReference type="SUPFAM" id="SSF51905">
    <property type="entry name" value="FAD/NAD(P)-binding domain"/>
    <property type="match status" value="1"/>
</dbReference>
<evidence type="ECO:0000256" key="3">
    <source>
        <dbReference type="ARBA" id="ARBA00022630"/>
    </source>
</evidence>
<feature type="compositionally biased region" description="Low complexity" evidence="7">
    <location>
        <begin position="517"/>
        <end position="528"/>
    </location>
</feature>
<name>A0ABY4PQ25_9ACTN</name>
<protein>
    <submittedName>
        <fullName evidence="8">NAD(P)/FAD-dependent oxidoreductase</fullName>
    </submittedName>
</protein>
<dbReference type="PRINTS" id="PR00411">
    <property type="entry name" value="PNDRDTASEI"/>
</dbReference>
<proteinExistence type="inferred from homology"/>
<dbReference type="Pfam" id="PF13450">
    <property type="entry name" value="NAD_binding_8"/>
    <property type="match status" value="1"/>
</dbReference>
<dbReference type="PANTHER" id="PTHR43872">
    <property type="entry name" value="MONOOXYGENASE, PUTATIVE (AFU_ORTHOLOGUE AFUA_8G02570)-RELATED"/>
    <property type="match status" value="1"/>
</dbReference>
<feature type="region of interest" description="Disordered" evidence="7">
    <location>
        <begin position="508"/>
        <end position="554"/>
    </location>
</feature>
<dbReference type="Gene3D" id="3.50.50.60">
    <property type="entry name" value="FAD/NAD(P)-binding domain"/>
    <property type="match status" value="3"/>
</dbReference>
<evidence type="ECO:0000256" key="7">
    <source>
        <dbReference type="SAM" id="MobiDB-lite"/>
    </source>
</evidence>
<dbReference type="InterPro" id="IPR051820">
    <property type="entry name" value="FAD-binding_MO"/>
</dbReference>
<evidence type="ECO:0000256" key="4">
    <source>
        <dbReference type="ARBA" id="ARBA00022827"/>
    </source>
</evidence>
<feature type="region of interest" description="Disordered" evidence="7">
    <location>
        <begin position="1"/>
        <end position="25"/>
    </location>
</feature>
<dbReference type="InterPro" id="IPR020946">
    <property type="entry name" value="Flavin_mOase-like"/>
</dbReference>
<dbReference type="InterPro" id="IPR036188">
    <property type="entry name" value="FAD/NAD-bd_sf"/>
</dbReference>